<dbReference type="GO" id="GO:0004144">
    <property type="term" value="F:diacylglycerol O-acyltransferase activity"/>
    <property type="evidence" value="ECO:0007669"/>
    <property type="project" value="UniProtKB-EC"/>
</dbReference>
<comment type="pathway">
    <text evidence="9">Lipid metabolism; glycerolipid metabolism.</text>
</comment>
<evidence type="ECO:0000256" key="14">
    <source>
        <dbReference type="ARBA" id="ARBA00022679"/>
    </source>
</evidence>
<evidence type="ECO:0000256" key="15">
    <source>
        <dbReference type="ARBA" id="ARBA00022692"/>
    </source>
</evidence>
<dbReference type="PANTHER" id="PTHR10408">
    <property type="entry name" value="STEROL O-ACYLTRANSFERASE"/>
    <property type="match status" value="1"/>
</dbReference>
<comment type="catalytic activity">
    <reaction evidence="29">
        <text>an acyl-CoA + a 1,2-diacyl-sn-glycerol = a triacyl-sn-glycerol + CoA</text>
        <dbReference type="Rhea" id="RHEA:10868"/>
        <dbReference type="ChEBI" id="CHEBI:17815"/>
        <dbReference type="ChEBI" id="CHEBI:57287"/>
        <dbReference type="ChEBI" id="CHEBI:58342"/>
        <dbReference type="ChEBI" id="CHEBI:64615"/>
        <dbReference type="EC" id="2.3.1.20"/>
    </reaction>
    <physiologicalReaction direction="left-to-right" evidence="29">
        <dbReference type="Rhea" id="RHEA:10869"/>
    </physiologicalReaction>
</comment>
<comment type="similarity">
    <text evidence="10">Belongs to the membrane-bound acyltransferase family. Sterol o-acyltransferase subfamily.</text>
</comment>
<feature type="transmembrane region" description="Helical" evidence="36">
    <location>
        <begin position="110"/>
        <end position="128"/>
    </location>
</feature>
<evidence type="ECO:0000256" key="24">
    <source>
        <dbReference type="ARBA" id="ARBA00047609"/>
    </source>
</evidence>
<accession>A0AAD8A0A9</accession>
<feature type="active site" evidence="34">
    <location>
        <position position="414"/>
    </location>
</feature>
<dbReference type="PIRSF" id="PIRSF500231">
    <property type="entry name" value="Oat_dag"/>
    <property type="match status" value="1"/>
</dbReference>
<evidence type="ECO:0000256" key="36">
    <source>
        <dbReference type="SAM" id="Phobius"/>
    </source>
</evidence>
<comment type="catalytic activity">
    <reaction evidence="2">
        <text>all-trans-retinol + an acyl-CoA = an all-trans-retinyl ester + CoA</text>
        <dbReference type="Rhea" id="RHEA:11488"/>
        <dbReference type="ChEBI" id="CHEBI:17336"/>
        <dbReference type="ChEBI" id="CHEBI:57287"/>
        <dbReference type="ChEBI" id="CHEBI:58342"/>
        <dbReference type="ChEBI" id="CHEBI:63410"/>
        <dbReference type="EC" id="2.3.1.76"/>
    </reaction>
    <physiologicalReaction direction="left-to-right" evidence="2">
        <dbReference type="Rhea" id="RHEA:11489"/>
    </physiologicalReaction>
</comment>
<evidence type="ECO:0000256" key="11">
    <source>
        <dbReference type="ARBA" id="ARBA00012977"/>
    </source>
</evidence>
<dbReference type="EMBL" id="JASPKZ010004577">
    <property type="protein sequence ID" value="KAJ9590001.1"/>
    <property type="molecule type" value="Genomic_DNA"/>
</dbReference>
<evidence type="ECO:0000313" key="37">
    <source>
        <dbReference type="EMBL" id="KAJ9590001.1"/>
    </source>
</evidence>
<comment type="catalytic activity">
    <reaction evidence="31">
        <text>hexadecan-1-ol + hexadecanoyl-CoA = hexadecyl hexadecanoate + CoA</text>
        <dbReference type="Rhea" id="RHEA:38167"/>
        <dbReference type="ChEBI" id="CHEBI:16125"/>
        <dbReference type="ChEBI" id="CHEBI:57287"/>
        <dbReference type="ChEBI" id="CHEBI:57379"/>
        <dbReference type="ChEBI" id="CHEBI:75584"/>
    </reaction>
    <physiologicalReaction direction="left-to-right" evidence="31">
        <dbReference type="Rhea" id="RHEA:38168"/>
    </physiologicalReaction>
</comment>
<dbReference type="GO" id="GO:0019432">
    <property type="term" value="P:triglyceride biosynthetic process"/>
    <property type="evidence" value="ECO:0007669"/>
    <property type="project" value="InterPro"/>
</dbReference>
<evidence type="ECO:0000256" key="12">
    <source>
        <dbReference type="ARBA" id="ARBA00013244"/>
    </source>
</evidence>
<feature type="transmembrane region" description="Helical" evidence="36">
    <location>
        <begin position="58"/>
        <end position="78"/>
    </location>
</feature>
<reference evidence="37" key="1">
    <citation type="journal article" date="2023" name="IScience">
        <title>Live-bearing cockroach genome reveals convergent evolutionary mechanisms linked to viviparity in insects and beyond.</title>
        <authorList>
            <person name="Fouks B."/>
            <person name="Harrison M.C."/>
            <person name="Mikhailova A.A."/>
            <person name="Marchal E."/>
            <person name="English S."/>
            <person name="Carruthers M."/>
            <person name="Jennings E.C."/>
            <person name="Chiamaka E.L."/>
            <person name="Frigard R.A."/>
            <person name="Pippel M."/>
            <person name="Attardo G.M."/>
            <person name="Benoit J.B."/>
            <person name="Bornberg-Bauer E."/>
            <person name="Tobe S.S."/>
        </authorList>
    </citation>
    <scope>NUCLEOTIDE SEQUENCE</scope>
    <source>
        <strain evidence="37">Stay&amp;Tobe</strain>
    </source>
</reference>
<evidence type="ECO:0000256" key="17">
    <source>
        <dbReference type="ARBA" id="ARBA00022989"/>
    </source>
</evidence>
<dbReference type="InterPro" id="IPR014371">
    <property type="entry name" value="Oat_ACAT_DAG_ARE"/>
</dbReference>
<protein>
    <recommendedName>
        <fullName evidence="13">Diacylglycerol O-acyltransferase 1</fullName>
        <ecNumber evidence="12">2.3.1.20</ecNumber>
        <ecNumber evidence="11">2.3.1.76</ecNumber>
    </recommendedName>
    <alternativeName>
        <fullName evidence="22">Acyl-CoA retinol O-fatty-acyltransferase</fullName>
    </alternativeName>
    <alternativeName>
        <fullName evidence="21">Diglyceride acyltransferase</fullName>
    </alternativeName>
</protein>
<evidence type="ECO:0000256" key="6">
    <source>
        <dbReference type="ARBA" id="ARBA00001349"/>
    </source>
</evidence>
<evidence type="ECO:0000256" key="7">
    <source>
        <dbReference type="ARBA" id="ARBA00001764"/>
    </source>
</evidence>
<dbReference type="AlphaFoldDB" id="A0AAD8A0A9"/>
<evidence type="ECO:0000256" key="27">
    <source>
        <dbReference type="ARBA" id="ARBA00048135"/>
    </source>
</evidence>
<evidence type="ECO:0000256" key="28">
    <source>
        <dbReference type="ARBA" id="ARBA00048614"/>
    </source>
</evidence>
<feature type="transmembrane region" description="Helical" evidence="36">
    <location>
        <begin position="454"/>
        <end position="475"/>
    </location>
</feature>
<evidence type="ECO:0000256" key="8">
    <source>
        <dbReference type="ARBA" id="ARBA00004477"/>
    </source>
</evidence>
<evidence type="ECO:0000256" key="2">
    <source>
        <dbReference type="ARBA" id="ARBA00000633"/>
    </source>
</evidence>
<keyword evidence="19" id="KW-0012">Acyltransferase</keyword>
<dbReference type="PANTHER" id="PTHR10408:SF7">
    <property type="entry name" value="DIACYLGLYCEROL O-ACYLTRANSFERASE 1"/>
    <property type="match status" value="1"/>
</dbReference>
<feature type="transmembrane region" description="Helical" evidence="36">
    <location>
        <begin position="396"/>
        <end position="413"/>
    </location>
</feature>
<feature type="transmembrane region" description="Helical" evidence="36">
    <location>
        <begin position="331"/>
        <end position="349"/>
    </location>
</feature>
<organism evidence="37 38">
    <name type="scientific">Diploptera punctata</name>
    <name type="common">Pacific beetle cockroach</name>
    <dbReference type="NCBI Taxonomy" id="6984"/>
    <lineage>
        <taxon>Eukaryota</taxon>
        <taxon>Metazoa</taxon>
        <taxon>Ecdysozoa</taxon>
        <taxon>Arthropoda</taxon>
        <taxon>Hexapoda</taxon>
        <taxon>Insecta</taxon>
        <taxon>Pterygota</taxon>
        <taxon>Neoptera</taxon>
        <taxon>Polyneoptera</taxon>
        <taxon>Dictyoptera</taxon>
        <taxon>Blattodea</taxon>
        <taxon>Blaberoidea</taxon>
        <taxon>Blaberidae</taxon>
        <taxon>Diplopterinae</taxon>
        <taxon>Diploptera</taxon>
    </lineage>
</organism>
<comment type="catalytic activity">
    <reaction evidence="27">
        <text>2-(9Z-octadecenoyl)-glycerol + (9Z)-octadecenoyl-CoA = 1,2-di-(9Z-octadecenoyl)-sn-glycerol + CoA</text>
        <dbReference type="Rhea" id="RHEA:37911"/>
        <dbReference type="ChEBI" id="CHEBI:52333"/>
        <dbReference type="ChEBI" id="CHEBI:57287"/>
        <dbReference type="ChEBI" id="CHEBI:57387"/>
        <dbReference type="ChEBI" id="CHEBI:73990"/>
    </reaction>
    <physiologicalReaction direction="left-to-right" evidence="27">
        <dbReference type="Rhea" id="RHEA:37912"/>
    </physiologicalReaction>
</comment>
<comment type="catalytic activity">
    <reaction evidence="7">
        <text>all-trans-retinol + hexadecanoyl-CoA = all-trans-retinyl hexadecanoate + CoA</text>
        <dbReference type="Rhea" id="RHEA:38175"/>
        <dbReference type="ChEBI" id="CHEBI:17336"/>
        <dbReference type="ChEBI" id="CHEBI:17616"/>
        <dbReference type="ChEBI" id="CHEBI:57287"/>
        <dbReference type="ChEBI" id="CHEBI:57379"/>
    </reaction>
    <physiologicalReaction direction="left-to-right" evidence="7">
        <dbReference type="Rhea" id="RHEA:38176"/>
    </physiologicalReaction>
</comment>
<feature type="transmembrane region" description="Helical" evidence="36">
    <location>
        <begin position="425"/>
        <end position="442"/>
    </location>
</feature>
<comment type="catalytic activity">
    <reaction evidence="28">
        <text>1-octadecanoyl-2-(5Z,8Z,11Z,14Z-eicosatetraenoyl)-sn-glycerol + (9Z)-octadecenoyl-CoA = 1-octadecanoyl-2-(5Z,8Z,11Z,14Z)-eicosatetraenoyl-3-(9Z)-octadecenoyl-sn-glycerol + CoA</text>
        <dbReference type="Rhea" id="RHEA:38307"/>
        <dbReference type="ChEBI" id="CHEBI:57287"/>
        <dbReference type="ChEBI" id="CHEBI:57387"/>
        <dbReference type="ChEBI" id="CHEBI:75728"/>
        <dbReference type="ChEBI" id="CHEBI:75729"/>
    </reaction>
    <physiologicalReaction direction="left-to-right" evidence="28">
        <dbReference type="Rhea" id="RHEA:38308"/>
    </physiologicalReaction>
</comment>
<dbReference type="Proteomes" id="UP001233999">
    <property type="component" value="Unassembled WGS sequence"/>
</dbReference>
<evidence type="ECO:0000256" key="33">
    <source>
        <dbReference type="ARBA" id="ARBA00049549"/>
    </source>
</evidence>
<dbReference type="GO" id="GO:0050252">
    <property type="term" value="F:retinol O-fatty-acyltransferase activity"/>
    <property type="evidence" value="ECO:0007669"/>
    <property type="project" value="UniProtKB-EC"/>
</dbReference>
<evidence type="ECO:0000256" key="23">
    <source>
        <dbReference type="ARBA" id="ARBA00047367"/>
    </source>
</evidence>
<sequence>MGTDLEQEMRVRYRRTKSVSRAEDLQQEEARVRRSQPDKPCHKPRDSLFSWSSGFDNFTGLVNWGFLLLTMGGIRLLLENFIKYGIRVDPEQWLIVLTGRHEGGADHPSIILLMYSVVPVVLCLLIEKGLSVDIIGYVPGMIAHIVNLLVLVMIPMVVIHVKSSGFSLIGATTVCMTYSILFLKLWSYIQVNFWCRNSRSTTSKLHVRRQSLSLNNKNGVAGIANGSIENEEKKVETNLVHYPDNLNLKDIFYYILAPTLCYELNFPRTTRIRKRFLIKRMLEVIVGFQVMMCLFQQWIIPSVKNSLIPFSNMDVAKATERLLKLAIPNHLVWLIFFYLMFHSFLNLVGELLHFADRNFYCDWWNANNIDTFWRSWNMAVHRWAVRHLYIPLVEMGYSRTIASVAVFFVSAFFHEYLVSVPLRTFKIWAFTGMMGQIPLSFFSKLMEKRYGPRWGNIVVWASLILGQPLCIMMYYHDYVITNIGESFIDQNYIIHQNML</sequence>
<reference evidence="37" key="2">
    <citation type="submission" date="2023-05" db="EMBL/GenBank/DDBJ databases">
        <authorList>
            <person name="Fouks B."/>
        </authorList>
    </citation>
    <scope>NUCLEOTIDE SEQUENCE</scope>
    <source>
        <strain evidence="37">Stay&amp;Tobe</strain>
        <tissue evidence="37">Testes</tissue>
    </source>
</reference>
<comment type="subunit">
    <text evidence="20">Homodimer or homotetramer; both forms have similar enzymatic activities.</text>
</comment>
<comment type="catalytic activity">
    <reaction evidence="25">
        <text>1-O-(9Z-octadecenyl)-glycerol + (9Z)-octadecenoyl-CoA = 1-O-(9Z-octadecyl)-3-(9Z-octadecenoyl)-glycerol + CoA</text>
        <dbReference type="Rhea" id="RHEA:55340"/>
        <dbReference type="ChEBI" id="CHEBI:34116"/>
        <dbReference type="ChEBI" id="CHEBI:57287"/>
        <dbReference type="ChEBI" id="CHEBI:57387"/>
        <dbReference type="ChEBI" id="CHEBI:197429"/>
    </reaction>
    <physiologicalReaction direction="left-to-right" evidence="25">
        <dbReference type="Rhea" id="RHEA:55341"/>
    </physiologicalReaction>
</comment>
<proteinExistence type="inferred from homology"/>
<comment type="catalytic activity">
    <reaction evidence="30">
        <text>1,2-di-(9Z-octadecenoyl)-glycerol + (9Z)-octadecenoate + H(+) = 1,2,3-tri-(9Z-octadecenoyl)-glycerol + H2O</text>
        <dbReference type="Rhea" id="RHEA:38379"/>
        <dbReference type="ChEBI" id="CHEBI:15377"/>
        <dbReference type="ChEBI" id="CHEBI:15378"/>
        <dbReference type="ChEBI" id="CHEBI:30823"/>
        <dbReference type="ChEBI" id="CHEBI:52323"/>
        <dbReference type="ChEBI" id="CHEBI:53753"/>
    </reaction>
    <physiologicalReaction direction="left-to-right" evidence="30">
        <dbReference type="Rhea" id="RHEA:38380"/>
    </physiologicalReaction>
</comment>
<comment type="caution">
    <text evidence="37">The sequence shown here is derived from an EMBL/GenBank/DDBJ whole genome shotgun (WGS) entry which is preliminary data.</text>
</comment>
<name>A0AAD8A0A9_DIPPU</name>
<feature type="transmembrane region" description="Helical" evidence="36">
    <location>
        <begin position="134"/>
        <end position="159"/>
    </location>
</feature>
<evidence type="ECO:0000256" key="26">
    <source>
        <dbReference type="ARBA" id="ARBA00048096"/>
    </source>
</evidence>
<evidence type="ECO:0000256" key="9">
    <source>
        <dbReference type="ARBA" id="ARBA00005175"/>
    </source>
</evidence>
<evidence type="ECO:0000256" key="25">
    <source>
        <dbReference type="ARBA" id="ARBA00047807"/>
    </source>
</evidence>
<comment type="catalytic activity">
    <reaction evidence="1">
        <text>hexadecane-1,2-diol + hexadecanoyl-CoA = 2-hydroxyhexadecyl hexadecanoate + CoA</text>
        <dbReference type="Rhea" id="RHEA:38171"/>
        <dbReference type="ChEBI" id="CHEBI:57287"/>
        <dbReference type="ChEBI" id="CHEBI:57379"/>
        <dbReference type="ChEBI" id="CHEBI:75586"/>
        <dbReference type="ChEBI" id="CHEBI:75587"/>
    </reaction>
    <physiologicalReaction direction="left-to-right" evidence="1">
        <dbReference type="Rhea" id="RHEA:38172"/>
    </physiologicalReaction>
</comment>
<feature type="transmembrane region" description="Helical" evidence="36">
    <location>
        <begin position="166"/>
        <end position="189"/>
    </location>
</feature>
<evidence type="ECO:0000313" key="38">
    <source>
        <dbReference type="Proteomes" id="UP001233999"/>
    </source>
</evidence>
<keyword evidence="16" id="KW-0256">Endoplasmic reticulum</keyword>
<keyword evidence="14" id="KW-0808">Transferase</keyword>
<evidence type="ECO:0000256" key="30">
    <source>
        <dbReference type="ARBA" id="ARBA00048728"/>
    </source>
</evidence>
<evidence type="ECO:0000256" key="32">
    <source>
        <dbReference type="ARBA" id="ARBA00049168"/>
    </source>
</evidence>
<keyword evidence="38" id="KW-1185">Reference proteome</keyword>
<gene>
    <name evidence="37" type="ORF">L9F63_016864</name>
</gene>
<evidence type="ECO:0000256" key="3">
    <source>
        <dbReference type="ARBA" id="ARBA00000895"/>
    </source>
</evidence>
<evidence type="ECO:0000256" key="5">
    <source>
        <dbReference type="ARBA" id="ARBA00001313"/>
    </source>
</evidence>
<feature type="region of interest" description="Disordered" evidence="35">
    <location>
        <begin position="14"/>
        <end position="45"/>
    </location>
</feature>
<comment type="catalytic activity">
    <reaction evidence="6">
        <text>1,2-di-(9Z-octadecenoyl)-sn-glycerol + hexadecanoyl-CoA = 1,2-di-(9Z)-octadecenoyl-3-hexadecanoyl-sn-glycerol + CoA</text>
        <dbReference type="Rhea" id="RHEA:38163"/>
        <dbReference type="ChEBI" id="CHEBI:52333"/>
        <dbReference type="ChEBI" id="CHEBI:57287"/>
        <dbReference type="ChEBI" id="CHEBI:57379"/>
        <dbReference type="ChEBI" id="CHEBI:75583"/>
    </reaction>
    <physiologicalReaction direction="left-to-right" evidence="6">
        <dbReference type="Rhea" id="RHEA:38164"/>
    </physiologicalReaction>
</comment>
<evidence type="ECO:0000256" key="19">
    <source>
        <dbReference type="ARBA" id="ARBA00023315"/>
    </source>
</evidence>
<comment type="catalytic activity">
    <reaction evidence="33">
        <text>1,3-di-(9Z-octadecenoyl)-glycerol + (9Z)-octadecenoyl-CoA = 1,2,3-tri-(9Z-octadecenoyl)-glycerol + CoA</text>
        <dbReference type="Rhea" id="RHEA:38435"/>
        <dbReference type="ChEBI" id="CHEBI:53753"/>
        <dbReference type="ChEBI" id="CHEBI:57287"/>
        <dbReference type="ChEBI" id="CHEBI:57387"/>
        <dbReference type="ChEBI" id="CHEBI:75735"/>
    </reaction>
    <physiologicalReaction direction="left-to-right" evidence="33">
        <dbReference type="Rhea" id="RHEA:38436"/>
    </physiologicalReaction>
</comment>
<comment type="catalytic activity">
    <reaction evidence="32">
        <text>1-(9Z-octadecenoyl)-glycerol + (9Z)-octadecenoyl-CoA = 1,2-di-(9Z-octadecenoyl)-glycerol + CoA</text>
        <dbReference type="Rhea" id="RHEA:37915"/>
        <dbReference type="ChEBI" id="CHEBI:52323"/>
        <dbReference type="ChEBI" id="CHEBI:57287"/>
        <dbReference type="ChEBI" id="CHEBI:57387"/>
        <dbReference type="ChEBI" id="CHEBI:75342"/>
    </reaction>
    <physiologicalReaction direction="left-to-right" evidence="32">
        <dbReference type="Rhea" id="RHEA:37916"/>
    </physiologicalReaction>
</comment>
<feature type="non-terminal residue" evidence="37">
    <location>
        <position position="1"/>
    </location>
</feature>
<dbReference type="Pfam" id="PF03062">
    <property type="entry name" value="MBOAT"/>
    <property type="match status" value="1"/>
</dbReference>
<evidence type="ECO:0000256" key="22">
    <source>
        <dbReference type="ARBA" id="ARBA00033044"/>
    </source>
</evidence>
<dbReference type="InterPro" id="IPR027251">
    <property type="entry name" value="Diacylglycerol_acylTrfase1"/>
</dbReference>
<comment type="catalytic activity">
    <reaction evidence="4">
        <text>hexadecane-1,2-diol + 2 hexadecanoyl-CoA = 1,2-O,O-dihexadecanoyl-1,2-hexadecanediol + 2 CoA</text>
        <dbReference type="Rhea" id="RHEA:38211"/>
        <dbReference type="ChEBI" id="CHEBI:57287"/>
        <dbReference type="ChEBI" id="CHEBI:57379"/>
        <dbReference type="ChEBI" id="CHEBI:75586"/>
        <dbReference type="ChEBI" id="CHEBI:75608"/>
    </reaction>
    <physiologicalReaction direction="left-to-right" evidence="4">
        <dbReference type="Rhea" id="RHEA:38212"/>
    </physiologicalReaction>
</comment>
<evidence type="ECO:0000256" key="21">
    <source>
        <dbReference type="ARBA" id="ARBA00030205"/>
    </source>
</evidence>
<keyword evidence="17 36" id="KW-1133">Transmembrane helix</keyword>
<comment type="subcellular location">
    <subcellularLocation>
        <location evidence="8">Endoplasmic reticulum membrane</location>
        <topology evidence="8">Multi-pass membrane protein</topology>
    </subcellularLocation>
</comment>
<evidence type="ECO:0000256" key="20">
    <source>
        <dbReference type="ARBA" id="ARBA00023610"/>
    </source>
</evidence>
<evidence type="ECO:0000256" key="4">
    <source>
        <dbReference type="ARBA" id="ARBA00001118"/>
    </source>
</evidence>
<evidence type="ECO:0000256" key="34">
    <source>
        <dbReference type="PIRSR" id="PIRSR000439-1"/>
    </source>
</evidence>
<comment type="catalytic activity">
    <reaction evidence="23">
        <text>1,2-di-(9Z-octadecenoyl)-sn-glycerol + (9Z)-octadecenoyl-CoA = 1,2,3-tri-(9Z-octadecenoyl)-glycerol + CoA</text>
        <dbReference type="Rhea" id="RHEA:38219"/>
        <dbReference type="ChEBI" id="CHEBI:52333"/>
        <dbReference type="ChEBI" id="CHEBI:53753"/>
        <dbReference type="ChEBI" id="CHEBI:57287"/>
        <dbReference type="ChEBI" id="CHEBI:57387"/>
    </reaction>
    <physiologicalReaction direction="left-to-right" evidence="23">
        <dbReference type="Rhea" id="RHEA:38220"/>
    </physiologicalReaction>
</comment>
<dbReference type="EC" id="2.3.1.76" evidence="11"/>
<dbReference type="EC" id="2.3.1.20" evidence="12"/>
<comment type="catalytic activity">
    <reaction evidence="26">
        <text>2,3-di-(9Z)-octadecenoyl-sn-glycerol + (9Z)-octadecenoyl-CoA = 1,2,3-tri-(9Z-octadecenoyl)-glycerol + CoA</text>
        <dbReference type="Rhea" id="RHEA:38439"/>
        <dbReference type="ChEBI" id="CHEBI:53753"/>
        <dbReference type="ChEBI" id="CHEBI:57287"/>
        <dbReference type="ChEBI" id="CHEBI:57387"/>
        <dbReference type="ChEBI" id="CHEBI:75824"/>
    </reaction>
    <physiologicalReaction direction="left-to-right" evidence="26">
        <dbReference type="Rhea" id="RHEA:38440"/>
    </physiologicalReaction>
</comment>
<evidence type="ECO:0000256" key="31">
    <source>
        <dbReference type="ARBA" id="ARBA00048907"/>
    </source>
</evidence>
<comment type="catalytic activity">
    <reaction evidence="3">
        <text>13-cis-retinol + hexadecanoyl-CoA = 13-cis-retinyl hexadecanoate + CoA</text>
        <dbReference type="Rhea" id="RHEA:55296"/>
        <dbReference type="ChEBI" id="CHEBI:45479"/>
        <dbReference type="ChEBI" id="CHEBI:57287"/>
        <dbReference type="ChEBI" id="CHEBI:57379"/>
        <dbReference type="ChEBI" id="CHEBI:138722"/>
    </reaction>
    <physiologicalReaction direction="left-to-right" evidence="3">
        <dbReference type="Rhea" id="RHEA:55297"/>
    </physiologicalReaction>
</comment>
<evidence type="ECO:0000256" key="35">
    <source>
        <dbReference type="SAM" id="MobiDB-lite"/>
    </source>
</evidence>
<evidence type="ECO:0000256" key="1">
    <source>
        <dbReference type="ARBA" id="ARBA00000174"/>
    </source>
</evidence>
<dbReference type="PIRSF" id="PIRSF000439">
    <property type="entry name" value="Oat_ACAT_DAG_ARE"/>
    <property type="match status" value="1"/>
</dbReference>
<keyword evidence="18 36" id="KW-0472">Membrane</keyword>
<evidence type="ECO:0000256" key="13">
    <source>
        <dbReference type="ARBA" id="ARBA00022158"/>
    </source>
</evidence>
<evidence type="ECO:0000256" key="16">
    <source>
        <dbReference type="ARBA" id="ARBA00022824"/>
    </source>
</evidence>
<evidence type="ECO:0000256" key="18">
    <source>
        <dbReference type="ARBA" id="ARBA00023136"/>
    </source>
</evidence>
<dbReference type="InterPro" id="IPR004299">
    <property type="entry name" value="MBOAT_fam"/>
</dbReference>
<comment type="catalytic activity">
    <reaction evidence="5">
        <text>2-(9Z-octadecenoyl)-glycerol + hexadecanoyl-CoA = 1-hexadecanoyl-2-(9Z-octadecenoyl)-sn-glycerol + CoA</text>
        <dbReference type="Rhea" id="RHEA:38071"/>
        <dbReference type="ChEBI" id="CHEBI:57287"/>
        <dbReference type="ChEBI" id="CHEBI:57379"/>
        <dbReference type="ChEBI" id="CHEBI:73990"/>
        <dbReference type="ChEBI" id="CHEBI:75466"/>
    </reaction>
    <physiologicalReaction direction="left-to-right" evidence="5">
        <dbReference type="Rhea" id="RHEA:38072"/>
    </physiologicalReaction>
</comment>
<feature type="transmembrane region" description="Helical" evidence="36">
    <location>
        <begin position="281"/>
        <end position="300"/>
    </location>
</feature>
<evidence type="ECO:0000256" key="29">
    <source>
        <dbReference type="ARBA" id="ARBA00048634"/>
    </source>
</evidence>
<evidence type="ECO:0000256" key="10">
    <source>
        <dbReference type="ARBA" id="ARBA00009010"/>
    </source>
</evidence>
<keyword evidence="15 36" id="KW-0812">Transmembrane</keyword>
<dbReference type="GO" id="GO:0005789">
    <property type="term" value="C:endoplasmic reticulum membrane"/>
    <property type="evidence" value="ECO:0007669"/>
    <property type="project" value="UniProtKB-SubCell"/>
</dbReference>
<comment type="catalytic activity">
    <reaction evidence="24">
        <text>1-O-(9Z-octadecyl)-3-(9Z-octadecenoyl)-glycerol + (9Z)-octadecenoyl-CoA = 1-O-(9Z-octadecenyl)-2,3-di-(9Z-octadecenoyl)glycerol + CoA</text>
        <dbReference type="Rhea" id="RHEA:55344"/>
        <dbReference type="ChEBI" id="CHEBI:57287"/>
        <dbReference type="ChEBI" id="CHEBI:57387"/>
        <dbReference type="ChEBI" id="CHEBI:138735"/>
        <dbReference type="ChEBI" id="CHEBI:197429"/>
    </reaction>
    <physiologicalReaction direction="left-to-right" evidence="24">
        <dbReference type="Rhea" id="RHEA:55345"/>
    </physiologicalReaction>
</comment>
<feature type="compositionally biased region" description="Basic and acidic residues" evidence="35">
    <location>
        <begin position="20"/>
        <end position="45"/>
    </location>
</feature>